<sequence>MLKILVPVDGSECAVRAVREAIKIANDSKGAQLHLLNVQLPLISGHAKMFLRHNELQSYYQAEGEAALATVLPVVAESGIPFESEMRTGQYGETIANYAKEKQCDRIVMGTRGLGAVSGLLLGSVARKVIHLADVPITLVK</sequence>
<evidence type="ECO:0000313" key="3">
    <source>
        <dbReference type="EMBL" id="OZI81975.1"/>
    </source>
</evidence>
<name>A0ABX4FIJ9_9BORD</name>
<dbReference type="PANTHER" id="PTHR46268">
    <property type="entry name" value="STRESS RESPONSE PROTEIN NHAX"/>
    <property type="match status" value="1"/>
</dbReference>
<organism evidence="3 4">
    <name type="scientific">Bordetella genomosp. 6</name>
    <dbReference type="NCBI Taxonomy" id="463024"/>
    <lineage>
        <taxon>Bacteria</taxon>
        <taxon>Pseudomonadati</taxon>
        <taxon>Pseudomonadota</taxon>
        <taxon>Betaproteobacteria</taxon>
        <taxon>Burkholderiales</taxon>
        <taxon>Alcaligenaceae</taxon>
        <taxon>Bordetella</taxon>
    </lineage>
</organism>
<evidence type="ECO:0000259" key="2">
    <source>
        <dbReference type="Pfam" id="PF00582"/>
    </source>
</evidence>
<dbReference type="SUPFAM" id="SSF52402">
    <property type="entry name" value="Adenine nucleotide alpha hydrolases-like"/>
    <property type="match status" value="1"/>
</dbReference>
<accession>A0ABX4FIJ9</accession>
<dbReference type="RefSeq" id="WP_033466176.1">
    <property type="nucleotide sequence ID" value="NZ_CP021107.1"/>
</dbReference>
<reference evidence="3 4" key="1">
    <citation type="submission" date="2017-05" db="EMBL/GenBank/DDBJ databases">
        <title>Complete and WGS of Bordetella genogroups.</title>
        <authorList>
            <person name="Spilker T."/>
            <person name="Lipuma J."/>
        </authorList>
    </citation>
    <scope>NUCLEOTIDE SEQUENCE [LARGE SCALE GENOMIC DNA]</scope>
    <source>
        <strain evidence="3 4">AU3139</strain>
    </source>
</reference>
<dbReference type="EMBL" id="NEVV01000001">
    <property type="protein sequence ID" value="OZI81975.1"/>
    <property type="molecule type" value="Genomic_DNA"/>
</dbReference>
<comment type="caution">
    <text evidence="3">The sequence shown here is derived from an EMBL/GenBank/DDBJ whole genome shotgun (WGS) entry which is preliminary data.</text>
</comment>
<dbReference type="Gene3D" id="3.40.50.620">
    <property type="entry name" value="HUPs"/>
    <property type="match status" value="1"/>
</dbReference>
<dbReference type="Proteomes" id="UP000216524">
    <property type="component" value="Unassembled WGS sequence"/>
</dbReference>
<evidence type="ECO:0000313" key="4">
    <source>
        <dbReference type="Proteomes" id="UP000216524"/>
    </source>
</evidence>
<evidence type="ECO:0000256" key="1">
    <source>
        <dbReference type="ARBA" id="ARBA00008791"/>
    </source>
</evidence>
<feature type="domain" description="UspA" evidence="2">
    <location>
        <begin position="3"/>
        <end position="141"/>
    </location>
</feature>
<dbReference type="InterPro" id="IPR006015">
    <property type="entry name" value="Universal_stress_UspA"/>
</dbReference>
<dbReference type="InterPro" id="IPR014729">
    <property type="entry name" value="Rossmann-like_a/b/a_fold"/>
</dbReference>
<dbReference type="PRINTS" id="PR01438">
    <property type="entry name" value="UNVRSLSTRESS"/>
</dbReference>
<protein>
    <submittedName>
        <fullName evidence="3">Universal stress protein</fullName>
    </submittedName>
</protein>
<keyword evidence="4" id="KW-1185">Reference proteome</keyword>
<dbReference type="InterPro" id="IPR006016">
    <property type="entry name" value="UspA"/>
</dbReference>
<proteinExistence type="inferred from homology"/>
<dbReference type="Pfam" id="PF00582">
    <property type="entry name" value="Usp"/>
    <property type="match status" value="1"/>
</dbReference>
<gene>
    <name evidence="3" type="ORF">CAL23_09845</name>
</gene>
<dbReference type="CDD" id="cd00293">
    <property type="entry name" value="USP-like"/>
    <property type="match status" value="1"/>
</dbReference>
<dbReference type="PANTHER" id="PTHR46268:SF6">
    <property type="entry name" value="UNIVERSAL STRESS PROTEIN UP12"/>
    <property type="match status" value="1"/>
</dbReference>
<comment type="similarity">
    <text evidence="1">Belongs to the universal stress protein A family.</text>
</comment>